<dbReference type="OrthoDB" id="30826at2759"/>
<dbReference type="AlphaFoldDB" id="A0A8S1XVY6"/>
<protein>
    <recommendedName>
        <fullName evidence="1">Ku domain-containing protein</fullName>
    </recommendedName>
</protein>
<accession>A0A8S1XVY6</accession>
<dbReference type="Pfam" id="PF02735">
    <property type="entry name" value="Ku"/>
    <property type="match status" value="1"/>
</dbReference>
<evidence type="ECO:0000313" key="3">
    <source>
        <dbReference type="Proteomes" id="UP000689195"/>
    </source>
</evidence>
<dbReference type="GO" id="GO:0043564">
    <property type="term" value="C:Ku70:Ku80 complex"/>
    <property type="evidence" value="ECO:0007669"/>
    <property type="project" value="TreeGrafter"/>
</dbReference>
<name>A0A8S1XVY6_9CILI</name>
<dbReference type="PANTHER" id="PTHR12604:SF4">
    <property type="entry name" value="X-RAY REPAIR CROSS-COMPLEMENTING PROTEIN 5"/>
    <property type="match status" value="1"/>
</dbReference>
<dbReference type="GO" id="GO:0042162">
    <property type="term" value="F:telomeric DNA binding"/>
    <property type="evidence" value="ECO:0007669"/>
    <property type="project" value="TreeGrafter"/>
</dbReference>
<reference evidence="2" key="1">
    <citation type="submission" date="2021-01" db="EMBL/GenBank/DDBJ databases">
        <authorList>
            <consortium name="Genoscope - CEA"/>
            <person name="William W."/>
        </authorList>
    </citation>
    <scope>NUCLEOTIDE SEQUENCE</scope>
</reference>
<comment type="caution">
    <text evidence="2">The sequence shown here is derived from an EMBL/GenBank/DDBJ whole genome shotgun (WGS) entry which is preliminary data.</text>
</comment>
<keyword evidence="3" id="KW-1185">Reference proteome</keyword>
<dbReference type="PANTHER" id="PTHR12604">
    <property type="entry name" value="KU AUTOANTIGEN DNA HELICASE"/>
    <property type="match status" value="1"/>
</dbReference>
<dbReference type="GO" id="GO:0000723">
    <property type="term" value="P:telomere maintenance"/>
    <property type="evidence" value="ECO:0007669"/>
    <property type="project" value="TreeGrafter"/>
</dbReference>
<dbReference type="GO" id="GO:0006303">
    <property type="term" value="P:double-strand break repair via nonhomologous end joining"/>
    <property type="evidence" value="ECO:0007669"/>
    <property type="project" value="InterPro"/>
</dbReference>
<dbReference type="Proteomes" id="UP000689195">
    <property type="component" value="Unassembled WGS sequence"/>
</dbReference>
<feature type="domain" description="Ku" evidence="1">
    <location>
        <begin position="2"/>
        <end position="79"/>
    </location>
</feature>
<organism evidence="2 3">
    <name type="scientific">Paramecium pentaurelia</name>
    <dbReference type="NCBI Taxonomy" id="43138"/>
    <lineage>
        <taxon>Eukaryota</taxon>
        <taxon>Sar</taxon>
        <taxon>Alveolata</taxon>
        <taxon>Ciliophora</taxon>
        <taxon>Intramacronucleata</taxon>
        <taxon>Oligohymenophorea</taxon>
        <taxon>Peniculida</taxon>
        <taxon>Parameciidae</taxon>
        <taxon>Paramecium</taxon>
    </lineage>
</organism>
<evidence type="ECO:0000313" key="2">
    <source>
        <dbReference type="EMBL" id="CAD8205719.1"/>
    </source>
</evidence>
<gene>
    <name evidence="2" type="ORF">PPENT_87.1.T1410120</name>
</gene>
<dbReference type="GO" id="GO:0003690">
    <property type="term" value="F:double-stranded DNA binding"/>
    <property type="evidence" value="ECO:0007669"/>
    <property type="project" value="TreeGrafter"/>
</dbReference>
<evidence type="ECO:0000259" key="1">
    <source>
        <dbReference type="Pfam" id="PF02735"/>
    </source>
</evidence>
<dbReference type="InterPro" id="IPR006164">
    <property type="entry name" value="DNA_bd_Ku70/Ku80"/>
</dbReference>
<dbReference type="EMBL" id="CAJJDO010000141">
    <property type="protein sequence ID" value="CAD8205719.1"/>
    <property type="molecule type" value="Genomic_DNA"/>
</dbReference>
<sequence length="113" mass="12981">MVMAVENQKQKKQKALAALVISLIAIRKVVIARFVGRQKTAPKLIMLLPHKSKNSQCFWMISLPTTEDIRHFQFATLKRSAPPSQMAVSTMINSVWIQKRCLQKMDNLKNFLK</sequence>
<proteinExistence type="predicted"/>